<protein>
    <submittedName>
        <fullName evidence="9">ABC transporter permease</fullName>
    </submittedName>
</protein>
<organism evidence="9 10">
    <name type="scientific">Faecalicatena faecalis</name>
    <dbReference type="NCBI Taxonomy" id="2726362"/>
    <lineage>
        <taxon>Bacteria</taxon>
        <taxon>Bacillati</taxon>
        <taxon>Bacillota</taxon>
        <taxon>Clostridia</taxon>
        <taxon>Lachnospirales</taxon>
        <taxon>Lachnospiraceae</taxon>
        <taxon>Faecalicatena</taxon>
    </lineage>
</organism>
<keyword evidence="4 7" id="KW-0812">Transmembrane</keyword>
<dbReference type="EMBL" id="JABACJ020000008">
    <property type="protein sequence ID" value="MBU3876223.1"/>
    <property type="molecule type" value="Genomic_DNA"/>
</dbReference>
<feature type="transmembrane region" description="Helical" evidence="7">
    <location>
        <begin position="255"/>
        <end position="276"/>
    </location>
</feature>
<sequence>MGKYIIKRLLMLIPVLLGVSIIVFTITHVFSPDPAPVVLGQHATEESMEQWREANGLTGSAVSQFGNYMAGIVKGDLGNSYYTKMPVTEELAARFPATIELAIVSIILASIFGILIGVVSAVKKNSVWDNGGRILSLVGVSVPIFWLGVMMIILFSGILHWLPSGGQIDPLLKPEAVTRFNLLNCIITGNTEALKDSLKHIIMPALALSMYSMAITTRITRSSMLDSMKQDYVRTARAKGLGEGRVLRKHVLRNSLNPVVTIIGLQFGSLLGGAVLTEKVFSWPGIGSYIVDCVQKSDFPVIQGAVLLTATIYVIVNLVVDIVYTFLDPRIKLGKKEG</sequence>
<dbReference type="CDD" id="cd06261">
    <property type="entry name" value="TM_PBP2"/>
    <property type="match status" value="1"/>
</dbReference>
<evidence type="ECO:0000256" key="4">
    <source>
        <dbReference type="ARBA" id="ARBA00022692"/>
    </source>
</evidence>
<keyword evidence="3" id="KW-1003">Cell membrane</keyword>
<keyword evidence="6 7" id="KW-0472">Membrane</keyword>
<keyword evidence="5 7" id="KW-1133">Transmembrane helix</keyword>
<feature type="domain" description="ABC transmembrane type-1" evidence="8">
    <location>
        <begin position="95"/>
        <end position="324"/>
    </location>
</feature>
<name>A0ABS6D3R2_9FIRM</name>
<feature type="transmembrane region" description="Helical" evidence="7">
    <location>
        <begin position="201"/>
        <end position="220"/>
    </location>
</feature>
<dbReference type="Pfam" id="PF00528">
    <property type="entry name" value="BPD_transp_1"/>
    <property type="match status" value="1"/>
</dbReference>
<feature type="transmembrane region" description="Helical" evidence="7">
    <location>
        <begin position="9"/>
        <end position="30"/>
    </location>
</feature>
<feature type="transmembrane region" description="Helical" evidence="7">
    <location>
        <begin position="305"/>
        <end position="327"/>
    </location>
</feature>
<evidence type="ECO:0000256" key="5">
    <source>
        <dbReference type="ARBA" id="ARBA00022989"/>
    </source>
</evidence>
<dbReference type="PANTHER" id="PTHR43163">
    <property type="entry name" value="DIPEPTIDE TRANSPORT SYSTEM PERMEASE PROTEIN DPPB-RELATED"/>
    <property type="match status" value="1"/>
</dbReference>
<feature type="transmembrane region" description="Helical" evidence="7">
    <location>
        <begin position="134"/>
        <end position="162"/>
    </location>
</feature>
<evidence type="ECO:0000256" key="6">
    <source>
        <dbReference type="ARBA" id="ARBA00023136"/>
    </source>
</evidence>
<evidence type="ECO:0000313" key="9">
    <source>
        <dbReference type="EMBL" id="MBU3876223.1"/>
    </source>
</evidence>
<evidence type="ECO:0000256" key="2">
    <source>
        <dbReference type="ARBA" id="ARBA00022448"/>
    </source>
</evidence>
<keyword evidence="10" id="KW-1185">Reference proteome</keyword>
<evidence type="ECO:0000259" key="8">
    <source>
        <dbReference type="PROSITE" id="PS50928"/>
    </source>
</evidence>
<keyword evidence="2 7" id="KW-0813">Transport</keyword>
<dbReference type="RefSeq" id="WP_216241300.1">
    <property type="nucleotide sequence ID" value="NZ_JABACJ020000008.1"/>
</dbReference>
<dbReference type="InterPro" id="IPR045621">
    <property type="entry name" value="BPD_transp_1_N"/>
</dbReference>
<dbReference type="PROSITE" id="PS50928">
    <property type="entry name" value="ABC_TM1"/>
    <property type="match status" value="1"/>
</dbReference>
<accession>A0ABS6D3R2</accession>
<comment type="subcellular location">
    <subcellularLocation>
        <location evidence="1 7">Cell membrane</location>
        <topology evidence="1 7">Multi-pass membrane protein</topology>
    </subcellularLocation>
</comment>
<evidence type="ECO:0000256" key="1">
    <source>
        <dbReference type="ARBA" id="ARBA00004651"/>
    </source>
</evidence>
<comment type="similarity">
    <text evidence="7">Belongs to the binding-protein-dependent transport system permease family.</text>
</comment>
<evidence type="ECO:0000313" key="10">
    <source>
        <dbReference type="Proteomes" id="UP000723714"/>
    </source>
</evidence>
<dbReference type="PANTHER" id="PTHR43163:SF6">
    <property type="entry name" value="DIPEPTIDE TRANSPORT SYSTEM PERMEASE PROTEIN DPPB-RELATED"/>
    <property type="match status" value="1"/>
</dbReference>
<gene>
    <name evidence="9" type="ORF">HGO97_010405</name>
</gene>
<evidence type="ECO:0000256" key="7">
    <source>
        <dbReference type="RuleBase" id="RU363032"/>
    </source>
</evidence>
<reference evidence="9 10" key="1">
    <citation type="submission" date="2021-06" db="EMBL/GenBank/DDBJ databases">
        <title>Faecalicatena sp. nov. isolated from porcine feces.</title>
        <authorList>
            <person name="Oh B.S."/>
            <person name="Lee J.H."/>
        </authorList>
    </citation>
    <scope>NUCLEOTIDE SEQUENCE [LARGE SCALE GENOMIC DNA]</scope>
    <source>
        <strain evidence="9 10">AGMB00832</strain>
    </source>
</reference>
<dbReference type="InterPro" id="IPR000515">
    <property type="entry name" value="MetI-like"/>
</dbReference>
<dbReference type="Proteomes" id="UP000723714">
    <property type="component" value="Unassembled WGS sequence"/>
</dbReference>
<evidence type="ECO:0000256" key="3">
    <source>
        <dbReference type="ARBA" id="ARBA00022475"/>
    </source>
</evidence>
<proteinExistence type="inferred from homology"/>
<comment type="caution">
    <text evidence="9">The sequence shown here is derived from an EMBL/GenBank/DDBJ whole genome shotgun (WGS) entry which is preliminary data.</text>
</comment>
<dbReference type="Pfam" id="PF19300">
    <property type="entry name" value="BPD_transp_1_N"/>
    <property type="match status" value="1"/>
</dbReference>
<feature type="transmembrane region" description="Helical" evidence="7">
    <location>
        <begin position="101"/>
        <end position="122"/>
    </location>
</feature>